<organism evidence="1 2">
    <name type="scientific">Plakobranchus ocellatus</name>
    <dbReference type="NCBI Taxonomy" id="259542"/>
    <lineage>
        <taxon>Eukaryota</taxon>
        <taxon>Metazoa</taxon>
        <taxon>Spiralia</taxon>
        <taxon>Lophotrochozoa</taxon>
        <taxon>Mollusca</taxon>
        <taxon>Gastropoda</taxon>
        <taxon>Heterobranchia</taxon>
        <taxon>Euthyneura</taxon>
        <taxon>Panpulmonata</taxon>
        <taxon>Sacoglossa</taxon>
        <taxon>Placobranchoidea</taxon>
        <taxon>Plakobranchidae</taxon>
        <taxon>Plakobranchus</taxon>
    </lineage>
</organism>
<name>A0AAV4A3Y8_9GAST</name>
<gene>
    <name evidence="1" type="ORF">PoB_002942100</name>
</gene>
<reference evidence="1 2" key="1">
    <citation type="journal article" date="2021" name="Elife">
        <title>Chloroplast acquisition without the gene transfer in kleptoplastic sea slugs, Plakobranchus ocellatus.</title>
        <authorList>
            <person name="Maeda T."/>
            <person name="Takahashi S."/>
            <person name="Yoshida T."/>
            <person name="Shimamura S."/>
            <person name="Takaki Y."/>
            <person name="Nagai Y."/>
            <person name="Toyoda A."/>
            <person name="Suzuki Y."/>
            <person name="Arimoto A."/>
            <person name="Ishii H."/>
            <person name="Satoh N."/>
            <person name="Nishiyama T."/>
            <person name="Hasebe M."/>
            <person name="Maruyama T."/>
            <person name="Minagawa J."/>
            <person name="Obokata J."/>
            <person name="Shigenobu S."/>
        </authorList>
    </citation>
    <scope>NUCLEOTIDE SEQUENCE [LARGE SCALE GENOMIC DNA]</scope>
</reference>
<evidence type="ECO:0000313" key="1">
    <source>
        <dbReference type="EMBL" id="GFO02916.1"/>
    </source>
</evidence>
<proteinExistence type="predicted"/>
<dbReference type="EMBL" id="BLXT01003660">
    <property type="protein sequence ID" value="GFO02916.1"/>
    <property type="molecule type" value="Genomic_DNA"/>
</dbReference>
<accession>A0AAV4A3Y8</accession>
<comment type="caution">
    <text evidence="1">The sequence shown here is derived from an EMBL/GenBank/DDBJ whole genome shotgun (WGS) entry which is preliminary data.</text>
</comment>
<dbReference type="AlphaFoldDB" id="A0AAV4A3Y8"/>
<protein>
    <submittedName>
        <fullName evidence="1">Uncharacterized protein</fullName>
    </submittedName>
</protein>
<sequence>MRLRLRLVGARACKKQTINLSNVCLGAERRQHALYALVRHKTQSRTHGSISISRLHGECASHCTNTYYALSSKTNVLIAVKIKFTPRTSSKPAASS</sequence>
<keyword evidence="2" id="KW-1185">Reference proteome</keyword>
<dbReference type="Proteomes" id="UP000735302">
    <property type="component" value="Unassembled WGS sequence"/>
</dbReference>
<evidence type="ECO:0000313" key="2">
    <source>
        <dbReference type="Proteomes" id="UP000735302"/>
    </source>
</evidence>